<dbReference type="AlphaFoldDB" id="A0AAD7FKK4"/>
<accession>A0AAD7FKK4</accession>
<evidence type="ECO:0000256" key="1">
    <source>
        <dbReference type="SAM" id="MobiDB-lite"/>
    </source>
</evidence>
<proteinExistence type="predicted"/>
<dbReference type="GO" id="GO:0006261">
    <property type="term" value="P:DNA-templated DNA replication"/>
    <property type="evidence" value="ECO:0007669"/>
    <property type="project" value="TreeGrafter"/>
</dbReference>
<dbReference type="EMBL" id="JARKIF010000012">
    <property type="protein sequence ID" value="KAJ7625500.1"/>
    <property type="molecule type" value="Genomic_DNA"/>
</dbReference>
<name>A0AAD7FKK4_9AGAR</name>
<dbReference type="PANTHER" id="PTHR14303:SF0">
    <property type="entry name" value="DNA POLYMERASE DELTA SUBUNIT 4"/>
    <property type="match status" value="1"/>
</dbReference>
<feature type="compositionally biased region" description="Polar residues" evidence="1">
    <location>
        <begin position="22"/>
        <end position="51"/>
    </location>
</feature>
<feature type="region of interest" description="Disordered" evidence="1">
    <location>
        <begin position="22"/>
        <end position="89"/>
    </location>
</feature>
<dbReference type="PANTHER" id="PTHR14303">
    <property type="entry name" value="DNA POLYMERASE DELTA SUBUNIT 4"/>
    <property type="match status" value="1"/>
</dbReference>
<gene>
    <name evidence="2" type="ORF">FB45DRAFT_1029865</name>
</gene>
<keyword evidence="3" id="KW-1185">Reference proteome</keyword>
<dbReference type="Pfam" id="PF04081">
    <property type="entry name" value="DNA_pol_delta_4"/>
    <property type="match status" value="1"/>
</dbReference>
<comment type="caution">
    <text evidence="2">The sequence shown here is derived from an EMBL/GenBank/DDBJ whole genome shotgun (WGS) entry which is preliminary data.</text>
</comment>
<sequence length="229" mass="25540">MRKAHCRTGVGTVLRQRFCDQPSSNRTTIMPKSPSSQSLKQAKLSFSSFKRTASKDKKAAVAAPRLSANNTESDAIEVSSSEESDDDEVEVIDSDVPVEKDARPTVVAPKPNIIKVTRPREKSVVVEQVELNLDEKDVKWRKFFKAAKARRGGGEPIHAEGQDKFHDALRVFDLSYEYGPCIGVTRLERWERAFAMGLNPPGEVKEILTCQQAANDTSYSHPVFHGHQM</sequence>
<dbReference type="GO" id="GO:0003887">
    <property type="term" value="F:DNA-directed DNA polymerase activity"/>
    <property type="evidence" value="ECO:0007669"/>
    <property type="project" value="TreeGrafter"/>
</dbReference>
<dbReference type="Proteomes" id="UP001221142">
    <property type="component" value="Unassembled WGS sequence"/>
</dbReference>
<reference evidence="2" key="1">
    <citation type="submission" date="2023-03" db="EMBL/GenBank/DDBJ databases">
        <title>Massive genome expansion in bonnet fungi (Mycena s.s.) driven by repeated elements and novel gene families across ecological guilds.</title>
        <authorList>
            <consortium name="Lawrence Berkeley National Laboratory"/>
            <person name="Harder C.B."/>
            <person name="Miyauchi S."/>
            <person name="Viragh M."/>
            <person name="Kuo A."/>
            <person name="Thoen E."/>
            <person name="Andreopoulos B."/>
            <person name="Lu D."/>
            <person name="Skrede I."/>
            <person name="Drula E."/>
            <person name="Henrissat B."/>
            <person name="Morin E."/>
            <person name="Kohler A."/>
            <person name="Barry K."/>
            <person name="LaButti K."/>
            <person name="Morin E."/>
            <person name="Salamov A."/>
            <person name="Lipzen A."/>
            <person name="Mereny Z."/>
            <person name="Hegedus B."/>
            <person name="Baldrian P."/>
            <person name="Stursova M."/>
            <person name="Weitz H."/>
            <person name="Taylor A."/>
            <person name="Grigoriev I.V."/>
            <person name="Nagy L.G."/>
            <person name="Martin F."/>
            <person name="Kauserud H."/>
        </authorList>
    </citation>
    <scope>NUCLEOTIDE SEQUENCE</scope>
    <source>
        <strain evidence="2">9284</strain>
    </source>
</reference>
<organism evidence="2 3">
    <name type="scientific">Roridomyces roridus</name>
    <dbReference type="NCBI Taxonomy" id="1738132"/>
    <lineage>
        <taxon>Eukaryota</taxon>
        <taxon>Fungi</taxon>
        <taxon>Dikarya</taxon>
        <taxon>Basidiomycota</taxon>
        <taxon>Agaricomycotina</taxon>
        <taxon>Agaricomycetes</taxon>
        <taxon>Agaricomycetidae</taxon>
        <taxon>Agaricales</taxon>
        <taxon>Marasmiineae</taxon>
        <taxon>Mycenaceae</taxon>
        <taxon>Roridomyces</taxon>
    </lineage>
</organism>
<protein>
    <submittedName>
        <fullName evidence="2">DNA polymerase delta, subunit 4-domain-containing protein</fullName>
    </submittedName>
</protein>
<dbReference type="InterPro" id="IPR007218">
    <property type="entry name" value="DNA_pol_delta_4"/>
</dbReference>
<dbReference type="GO" id="GO:0000731">
    <property type="term" value="P:DNA synthesis involved in DNA repair"/>
    <property type="evidence" value="ECO:0007669"/>
    <property type="project" value="InterPro"/>
</dbReference>
<evidence type="ECO:0000313" key="2">
    <source>
        <dbReference type="EMBL" id="KAJ7625500.1"/>
    </source>
</evidence>
<feature type="compositionally biased region" description="Acidic residues" evidence="1">
    <location>
        <begin position="80"/>
        <end position="89"/>
    </location>
</feature>
<dbReference type="GO" id="GO:0043625">
    <property type="term" value="C:delta DNA polymerase complex"/>
    <property type="evidence" value="ECO:0007669"/>
    <property type="project" value="TreeGrafter"/>
</dbReference>
<evidence type="ECO:0000313" key="3">
    <source>
        <dbReference type="Proteomes" id="UP001221142"/>
    </source>
</evidence>